<keyword evidence="2" id="KW-0812">Transmembrane</keyword>
<dbReference type="RefSeq" id="WP_314798622.1">
    <property type="nucleotide sequence ID" value="NZ_CP130319.1"/>
</dbReference>
<protein>
    <submittedName>
        <fullName evidence="3">Glycoside hydrolase family 88 protein</fullName>
    </submittedName>
</protein>
<evidence type="ECO:0000313" key="4">
    <source>
        <dbReference type="Proteomes" id="UP001304650"/>
    </source>
</evidence>
<dbReference type="InterPro" id="IPR012341">
    <property type="entry name" value="6hp_glycosidase-like_sf"/>
</dbReference>
<dbReference type="Pfam" id="PF07470">
    <property type="entry name" value="Glyco_hydro_88"/>
    <property type="match status" value="1"/>
</dbReference>
<organism evidence="3 4">
    <name type="scientific">Paenibacillus roseopurpureus</name>
    <dbReference type="NCBI Taxonomy" id="2918901"/>
    <lineage>
        <taxon>Bacteria</taxon>
        <taxon>Bacillati</taxon>
        <taxon>Bacillota</taxon>
        <taxon>Bacilli</taxon>
        <taxon>Bacillales</taxon>
        <taxon>Paenibacillaceae</taxon>
        <taxon>Paenibacillus</taxon>
    </lineage>
</organism>
<dbReference type="PANTHER" id="PTHR33886">
    <property type="entry name" value="UNSATURATED RHAMNOGALACTURONAN HYDROLASE (EUROFUNG)"/>
    <property type="match status" value="1"/>
</dbReference>
<dbReference type="GO" id="GO:0016787">
    <property type="term" value="F:hydrolase activity"/>
    <property type="evidence" value="ECO:0007669"/>
    <property type="project" value="UniProtKB-KW"/>
</dbReference>
<keyword evidence="2" id="KW-1133">Transmembrane helix</keyword>
<feature type="transmembrane region" description="Helical" evidence="2">
    <location>
        <begin position="6"/>
        <end position="23"/>
    </location>
</feature>
<dbReference type="InterPro" id="IPR010905">
    <property type="entry name" value="Glyco_hydro_88"/>
</dbReference>
<keyword evidence="1 3" id="KW-0378">Hydrolase</keyword>
<accession>A0AA96LMD7</accession>
<dbReference type="KEGG" id="proo:MJB10_22290"/>
<dbReference type="PANTHER" id="PTHR33886:SF8">
    <property type="entry name" value="UNSATURATED RHAMNOGALACTURONAN HYDROLASE (EUROFUNG)"/>
    <property type="match status" value="1"/>
</dbReference>
<evidence type="ECO:0000313" key="3">
    <source>
        <dbReference type="EMBL" id="WNR43801.1"/>
    </source>
</evidence>
<dbReference type="GO" id="GO:0005975">
    <property type="term" value="P:carbohydrate metabolic process"/>
    <property type="evidence" value="ECO:0007669"/>
    <property type="project" value="InterPro"/>
</dbReference>
<keyword evidence="2" id="KW-0472">Membrane</keyword>
<evidence type="ECO:0000256" key="2">
    <source>
        <dbReference type="SAM" id="Phobius"/>
    </source>
</evidence>
<sequence length="396" mass="44935">MMLQWISGIVVVIIAVVALIDLVPKGLDWVNRIHIGRYQDKQIWNQSITSIGIKWLSRTPKIKVTDQTRLIAIDMMQGNYTRTSIQHWQEAALLLGLAEYVKRNDAPADTTKKIKDFLASKMDAEGNWLKKPEHVDTAILAYAIMKLDFIDVDRYRGALDATWELIRAHIGQEGSVLYRTFMGKYRYVDTIGFICPFLVAYGIRYGKEECVELAVRQIKQYEQYGMLEGHHIPSHAYQVDSKMPLGLYGWGRGLGWFAIGLIDAWNELPEGHERKPLLEASIIQFAKSAVVFQQKQGNWNWTVTREESIPDSSTTATLGWFMLNASQIPAISEMCKASANQAIQYLMKATRRSGAVDFSQGDTKDIGVYSMLFNVLPFTQGFCIRLMNVQVHSKVG</sequence>
<name>A0AA96LMD7_9BACL</name>
<reference evidence="3" key="1">
    <citation type="submission" date="2022-02" db="EMBL/GenBank/DDBJ databases">
        <title>Paenibacillus sp. MBLB1832 Whole Genome Shotgun Sequencing.</title>
        <authorList>
            <person name="Hwang C.Y."/>
            <person name="Cho E.-S."/>
            <person name="Seo M.-J."/>
        </authorList>
    </citation>
    <scope>NUCLEOTIDE SEQUENCE</scope>
    <source>
        <strain evidence="3">MBLB1832</strain>
    </source>
</reference>
<dbReference type="Gene3D" id="1.50.10.10">
    <property type="match status" value="1"/>
</dbReference>
<gene>
    <name evidence="3" type="ORF">MJB10_22290</name>
</gene>
<dbReference type="Proteomes" id="UP001304650">
    <property type="component" value="Chromosome"/>
</dbReference>
<dbReference type="InterPro" id="IPR008928">
    <property type="entry name" value="6-hairpin_glycosidase_sf"/>
</dbReference>
<proteinExistence type="predicted"/>
<dbReference type="SUPFAM" id="SSF48208">
    <property type="entry name" value="Six-hairpin glycosidases"/>
    <property type="match status" value="1"/>
</dbReference>
<keyword evidence="4" id="KW-1185">Reference proteome</keyword>
<dbReference type="InterPro" id="IPR052043">
    <property type="entry name" value="PolySaccharide_Degr_Enz"/>
</dbReference>
<dbReference type="EMBL" id="CP130319">
    <property type="protein sequence ID" value="WNR43801.1"/>
    <property type="molecule type" value="Genomic_DNA"/>
</dbReference>
<evidence type="ECO:0000256" key="1">
    <source>
        <dbReference type="ARBA" id="ARBA00022801"/>
    </source>
</evidence>
<dbReference type="AlphaFoldDB" id="A0AA96LMD7"/>